<name>A0A8B8D1P5_CRAVI</name>
<dbReference type="KEGG" id="cvn:111123571"/>
<keyword evidence="3" id="KW-1185">Reference proteome</keyword>
<dbReference type="AlphaFoldDB" id="A0A8B8D1P5"/>
<gene>
    <name evidence="4 5 6" type="primary">LOC111123571</name>
</gene>
<dbReference type="RefSeq" id="XP_022321684.1">
    <property type="nucleotide sequence ID" value="XM_022465976.1"/>
</dbReference>
<dbReference type="RefSeq" id="XP_022321686.1">
    <property type="nucleotide sequence ID" value="XM_022465978.1"/>
</dbReference>
<dbReference type="GeneID" id="111123571"/>
<dbReference type="RefSeq" id="XP_022321685.1">
    <property type="nucleotide sequence ID" value="XM_022465977.1"/>
</dbReference>
<evidence type="ECO:0000313" key="4">
    <source>
        <dbReference type="RefSeq" id="XP_022321684.1"/>
    </source>
</evidence>
<keyword evidence="2" id="KW-1133">Transmembrane helix</keyword>
<keyword evidence="2" id="KW-0812">Transmembrane</keyword>
<organism evidence="3 5">
    <name type="scientific">Crassostrea virginica</name>
    <name type="common">Eastern oyster</name>
    <dbReference type="NCBI Taxonomy" id="6565"/>
    <lineage>
        <taxon>Eukaryota</taxon>
        <taxon>Metazoa</taxon>
        <taxon>Spiralia</taxon>
        <taxon>Lophotrochozoa</taxon>
        <taxon>Mollusca</taxon>
        <taxon>Bivalvia</taxon>
        <taxon>Autobranchia</taxon>
        <taxon>Pteriomorphia</taxon>
        <taxon>Ostreida</taxon>
        <taxon>Ostreoidea</taxon>
        <taxon>Ostreidae</taxon>
        <taxon>Crassostrea</taxon>
    </lineage>
</organism>
<reference evidence="4 5" key="1">
    <citation type="submission" date="2025-04" db="UniProtKB">
        <authorList>
            <consortium name="RefSeq"/>
        </authorList>
    </citation>
    <scope>IDENTIFICATION</scope>
    <source>
        <tissue evidence="4 5">Whole sample</tissue>
    </source>
</reference>
<keyword evidence="2" id="KW-0472">Membrane</keyword>
<feature type="region of interest" description="Disordered" evidence="1">
    <location>
        <begin position="243"/>
        <end position="264"/>
    </location>
</feature>
<evidence type="ECO:0000313" key="5">
    <source>
        <dbReference type="RefSeq" id="XP_022321685.1"/>
    </source>
</evidence>
<dbReference type="Gene3D" id="2.170.300.10">
    <property type="entry name" value="Tie2 ligand-binding domain superfamily"/>
    <property type="match status" value="1"/>
</dbReference>
<evidence type="ECO:0000256" key="2">
    <source>
        <dbReference type="SAM" id="Phobius"/>
    </source>
</evidence>
<feature type="compositionally biased region" description="Polar residues" evidence="1">
    <location>
        <begin position="243"/>
        <end position="255"/>
    </location>
</feature>
<evidence type="ECO:0000313" key="3">
    <source>
        <dbReference type="Proteomes" id="UP000694844"/>
    </source>
</evidence>
<evidence type="ECO:0000313" key="6">
    <source>
        <dbReference type="RefSeq" id="XP_022321686.1"/>
    </source>
</evidence>
<proteinExistence type="predicted"/>
<accession>A0A8B8D1P5</accession>
<feature type="transmembrane region" description="Helical" evidence="2">
    <location>
        <begin position="176"/>
        <end position="197"/>
    </location>
</feature>
<sequence length="337" mass="37205">MENLLTDSIKFHHKSESKNICLIILIISLHAETTSKGTCVNEGGECCTNFYRKDGKCIACPPGTYGDNCTTSCPNRHYGENCGLKCECTSDERCDPAKGCISITTAHVIITTLESRSNKETTELSIRPSSGSFLVSSITEISETSANNNAQNYQVSSIYWSTTTVGSAASSIGPNAIPVIIITGSVLSLFLIIIIINQVHEKFKKQRKAKLTSRARMSAGMPEEETYVEINESTMQRNTTRYNKLGKNQPTQNISDPPLLPGRKDSIRKITSPEKVENCSDYLDAVHVHAEEHTDNSYLNPIGKCNSYLEVVETPPEDASCTDIRGTEQTEHYQDLY</sequence>
<dbReference type="Proteomes" id="UP000694844">
    <property type="component" value="Chromosome 3"/>
</dbReference>
<dbReference type="OrthoDB" id="6156236at2759"/>
<protein>
    <submittedName>
        <fullName evidence="4 5">Uncharacterized protein LOC111123571 isoform X1</fullName>
    </submittedName>
</protein>
<evidence type="ECO:0000256" key="1">
    <source>
        <dbReference type="SAM" id="MobiDB-lite"/>
    </source>
</evidence>